<gene>
    <name evidence="4" type="ORF">ACFSYS_16380</name>
</gene>
<accession>A0ABW5X8H2</accession>
<dbReference type="EMBL" id="JBHUOJ010000037">
    <property type="protein sequence ID" value="MFD2834870.1"/>
    <property type="molecule type" value="Genomic_DNA"/>
</dbReference>
<evidence type="ECO:0000313" key="5">
    <source>
        <dbReference type="Proteomes" id="UP001597438"/>
    </source>
</evidence>
<proteinExistence type="predicted"/>
<feature type="DNA-binding region" description="H-T-H motif" evidence="2">
    <location>
        <begin position="36"/>
        <end position="55"/>
    </location>
</feature>
<comment type="caution">
    <text evidence="4">The sequence shown here is derived from an EMBL/GenBank/DDBJ whole genome shotgun (WGS) entry which is preliminary data.</text>
</comment>
<reference evidence="5" key="1">
    <citation type="journal article" date="2019" name="Int. J. Syst. Evol. Microbiol.">
        <title>The Global Catalogue of Microorganisms (GCM) 10K type strain sequencing project: providing services to taxonomists for standard genome sequencing and annotation.</title>
        <authorList>
            <consortium name="The Broad Institute Genomics Platform"/>
            <consortium name="The Broad Institute Genome Sequencing Center for Infectious Disease"/>
            <person name="Wu L."/>
            <person name="Ma J."/>
        </authorList>
    </citation>
    <scope>NUCLEOTIDE SEQUENCE [LARGE SCALE GENOMIC DNA]</scope>
    <source>
        <strain evidence="5">KCTC 52925</strain>
    </source>
</reference>
<evidence type="ECO:0000256" key="2">
    <source>
        <dbReference type="PROSITE-ProRule" id="PRU00335"/>
    </source>
</evidence>
<feature type="domain" description="HTH tetR-type" evidence="3">
    <location>
        <begin position="15"/>
        <end position="73"/>
    </location>
</feature>
<sequence length="196" mass="22440">MKNKYVNTGRKNQKLRTREKILKSAQEIMNKGKDFSLEDVANNASISRATIYRYYSNVEILAAEAVLDFNTKSSEEIYEEVKSRELSEAILAIQDYYNQLTEDNEAGFRKYLSVIIDAQADKRSRGARRKNTLLLALKQKSNKLTPKERENIANLATVLMGIEAFIVTKDVCGLNNNESKKLLKWGLEKILKEVLK</sequence>
<dbReference type="Proteomes" id="UP001597438">
    <property type="component" value="Unassembled WGS sequence"/>
</dbReference>
<keyword evidence="5" id="KW-1185">Reference proteome</keyword>
<evidence type="ECO:0000259" key="3">
    <source>
        <dbReference type="PROSITE" id="PS50977"/>
    </source>
</evidence>
<name>A0ABW5X8H2_9FLAO</name>
<dbReference type="InterPro" id="IPR009057">
    <property type="entry name" value="Homeodomain-like_sf"/>
</dbReference>
<organism evidence="4 5">
    <name type="scientific">Christiangramia antarctica</name>
    <dbReference type="NCBI Taxonomy" id="2058158"/>
    <lineage>
        <taxon>Bacteria</taxon>
        <taxon>Pseudomonadati</taxon>
        <taxon>Bacteroidota</taxon>
        <taxon>Flavobacteriia</taxon>
        <taxon>Flavobacteriales</taxon>
        <taxon>Flavobacteriaceae</taxon>
        <taxon>Christiangramia</taxon>
    </lineage>
</organism>
<dbReference type="Gene3D" id="1.10.357.10">
    <property type="entry name" value="Tetracycline Repressor, domain 2"/>
    <property type="match status" value="1"/>
</dbReference>
<dbReference type="RefSeq" id="WP_251740014.1">
    <property type="nucleotide sequence ID" value="NZ_JBHUOJ010000037.1"/>
</dbReference>
<dbReference type="PROSITE" id="PS50977">
    <property type="entry name" value="HTH_TETR_2"/>
    <property type="match status" value="1"/>
</dbReference>
<protein>
    <submittedName>
        <fullName evidence="4">TetR/AcrR family transcriptional regulator</fullName>
    </submittedName>
</protein>
<dbReference type="SUPFAM" id="SSF46689">
    <property type="entry name" value="Homeodomain-like"/>
    <property type="match status" value="1"/>
</dbReference>
<evidence type="ECO:0000313" key="4">
    <source>
        <dbReference type="EMBL" id="MFD2834870.1"/>
    </source>
</evidence>
<dbReference type="InterPro" id="IPR001647">
    <property type="entry name" value="HTH_TetR"/>
</dbReference>
<evidence type="ECO:0000256" key="1">
    <source>
        <dbReference type="ARBA" id="ARBA00023125"/>
    </source>
</evidence>
<keyword evidence="1 2" id="KW-0238">DNA-binding</keyword>